<sequence length="366" mass="39779">MAGRRPGTRQDAHSKTGRSHRTSEDACSTAQRTLGTSQDACSITERSRGISMVVRRLNPRLDIRSTTGRSPGWPQHCFNQEETCHPQDSSSVDARSLGIVQDAHGIAGRRLGTRQNTCRIEQEASAPGRTPAGWMPGASASGRTPAGWMPGALASGRTPAGWMPGASASRRITAILLVTALEKLFTYSTFDGIKDIEQDSCSMMGMSLGIRLNVSIHDNGQGLGSRRYAHTRTGQSLHIGQHVEGMTGRNLESSQAGWLQCEWHGTWHQVGTLAQGGKNAEWLVGPRHRTQIPAQCPTGALWSDRMLAATYRSQVARVMHLHPRPQGTSSEHRARSALGSPARTINRGRGQSVQQRQPGRAEGRHR</sequence>
<evidence type="ECO:0000256" key="1">
    <source>
        <dbReference type="SAM" id="MobiDB-lite"/>
    </source>
</evidence>
<name>A0AAV7LT02_PLEWA</name>
<dbReference type="EMBL" id="JANPWB010000015">
    <property type="protein sequence ID" value="KAJ1094134.1"/>
    <property type="molecule type" value="Genomic_DNA"/>
</dbReference>
<evidence type="ECO:0000313" key="3">
    <source>
        <dbReference type="Proteomes" id="UP001066276"/>
    </source>
</evidence>
<dbReference type="Proteomes" id="UP001066276">
    <property type="component" value="Chromosome 11"/>
</dbReference>
<organism evidence="2 3">
    <name type="scientific">Pleurodeles waltl</name>
    <name type="common">Iberian ribbed newt</name>
    <dbReference type="NCBI Taxonomy" id="8319"/>
    <lineage>
        <taxon>Eukaryota</taxon>
        <taxon>Metazoa</taxon>
        <taxon>Chordata</taxon>
        <taxon>Craniata</taxon>
        <taxon>Vertebrata</taxon>
        <taxon>Euteleostomi</taxon>
        <taxon>Amphibia</taxon>
        <taxon>Batrachia</taxon>
        <taxon>Caudata</taxon>
        <taxon>Salamandroidea</taxon>
        <taxon>Salamandridae</taxon>
        <taxon>Pleurodelinae</taxon>
        <taxon>Pleurodeles</taxon>
    </lineage>
</organism>
<keyword evidence="3" id="KW-1185">Reference proteome</keyword>
<comment type="caution">
    <text evidence="2">The sequence shown here is derived from an EMBL/GenBank/DDBJ whole genome shotgun (WGS) entry which is preliminary data.</text>
</comment>
<proteinExistence type="predicted"/>
<feature type="compositionally biased region" description="Polar residues" evidence="1">
    <location>
        <begin position="25"/>
        <end position="40"/>
    </location>
</feature>
<dbReference type="AlphaFoldDB" id="A0AAV7LT02"/>
<evidence type="ECO:0000313" key="2">
    <source>
        <dbReference type="EMBL" id="KAJ1094134.1"/>
    </source>
</evidence>
<feature type="region of interest" description="Disordered" evidence="1">
    <location>
        <begin position="323"/>
        <end position="366"/>
    </location>
</feature>
<feature type="region of interest" description="Disordered" evidence="1">
    <location>
        <begin position="1"/>
        <end position="40"/>
    </location>
</feature>
<protein>
    <submittedName>
        <fullName evidence="2">Uncharacterized protein</fullName>
    </submittedName>
</protein>
<accession>A0AAV7LT02</accession>
<reference evidence="2" key="1">
    <citation type="journal article" date="2022" name="bioRxiv">
        <title>Sequencing and chromosome-scale assembly of the giantPleurodeles waltlgenome.</title>
        <authorList>
            <person name="Brown T."/>
            <person name="Elewa A."/>
            <person name="Iarovenko S."/>
            <person name="Subramanian E."/>
            <person name="Araus A.J."/>
            <person name="Petzold A."/>
            <person name="Susuki M."/>
            <person name="Suzuki K.-i.T."/>
            <person name="Hayashi T."/>
            <person name="Toyoda A."/>
            <person name="Oliveira C."/>
            <person name="Osipova E."/>
            <person name="Leigh N.D."/>
            <person name="Simon A."/>
            <person name="Yun M.H."/>
        </authorList>
    </citation>
    <scope>NUCLEOTIDE SEQUENCE</scope>
    <source>
        <strain evidence="2">20211129_DDA</strain>
        <tissue evidence="2">Liver</tissue>
    </source>
</reference>
<gene>
    <name evidence="2" type="ORF">NDU88_007218</name>
</gene>